<sequence>MNTAAKLYGLVLSGGKSTRMGSDKGLIAYHGIPQREYLYQLLGEVCERTYISLRKEQEAQVPFGYATLTDKDRFRGPFNGILSAHERHPEAAWLVLACDLPLIDLPSLEQLVQERDSGKFATAFANKENPLPEPLCAIWEPEGLKTAVAYLEAGNGTCPRKFLINNETKLVFPNNENVILNANSQEDYQEALSKLTT</sequence>
<keyword evidence="1" id="KW-0808">Transferase</keyword>
<comment type="caution">
    <text evidence="1">The sequence shown here is derived from an EMBL/GenBank/DDBJ whole genome shotgun (WGS) entry which is preliminary data.</text>
</comment>
<organism evidence="1 2">
    <name type="scientific">Meishania litoralis</name>
    <dbReference type="NCBI Taxonomy" id="3434685"/>
    <lineage>
        <taxon>Bacteria</taxon>
        <taxon>Pseudomonadati</taxon>
        <taxon>Bacteroidota</taxon>
        <taxon>Flavobacteriia</taxon>
        <taxon>Flavobacteriales</taxon>
        <taxon>Flavobacteriaceae</taxon>
        <taxon>Meishania</taxon>
    </lineage>
</organism>
<evidence type="ECO:0000313" key="2">
    <source>
        <dbReference type="Proteomes" id="UP001595191"/>
    </source>
</evidence>
<keyword evidence="2" id="KW-1185">Reference proteome</keyword>
<reference evidence="1" key="1">
    <citation type="submission" date="2024-09" db="EMBL/GenBank/DDBJ databases">
        <authorList>
            <person name="Liu J."/>
        </authorList>
    </citation>
    <scope>NUCLEOTIDE SEQUENCE</scope>
    <source>
        <strain evidence="1">NBU2967</strain>
    </source>
</reference>
<gene>
    <name evidence="1" type="ORF">ACEZ3G_16260</name>
</gene>
<dbReference type="EMBL" id="JBHFPV010000006">
    <property type="protein sequence ID" value="MFH6605041.1"/>
    <property type="molecule type" value="Genomic_DNA"/>
</dbReference>
<protein>
    <submittedName>
        <fullName evidence="1">NTP transferase domain-containing protein</fullName>
    </submittedName>
</protein>
<evidence type="ECO:0000313" key="1">
    <source>
        <dbReference type="EMBL" id="MFH6605041.1"/>
    </source>
</evidence>
<dbReference type="Proteomes" id="UP001595191">
    <property type="component" value="Unassembled WGS sequence"/>
</dbReference>
<proteinExistence type="predicted"/>
<name>A0ACC7LPA2_9FLAO</name>
<accession>A0ACC7LPA2</accession>